<dbReference type="RefSeq" id="WP_095512223.1">
    <property type="nucleotide sequence ID" value="NZ_MQWD01000001.1"/>
</dbReference>
<dbReference type="Proteomes" id="UP000216339">
    <property type="component" value="Unassembled WGS sequence"/>
</dbReference>
<evidence type="ECO:0000259" key="2">
    <source>
        <dbReference type="PROSITE" id="PS50076"/>
    </source>
</evidence>
<comment type="caution">
    <text evidence="3">The sequence shown here is derived from an EMBL/GenBank/DDBJ whole genome shotgun (WGS) entry which is preliminary data.</text>
</comment>
<dbReference type="InterPro" id="IPR036869">
    <property type="entry name" value="J_dom_sf"/>
</dbReference>
<evidence type="ECO:0000256" key="1">
    <source>
        <dbReference type="SAM" id="MobiDB-lite"/>
    </source>
</evidence>
<evidence type="ECO:0000313" key="4">
    <source>
        <dbReference type="Proteomes" id="UP000216339"/>
    </source>
</evidence>
<dbReference type="OrthoDB" id="9779622at2"/>
<feature type="compositionally biased region" description="Basic and acidic residues" evidence="1">
    <location>
        <begin position="37"/>
        <end position="66"/>
    </location>
</feature>
<dbReference type="CDD" id="cd06257">
    <property type="entry name" value="DnaJ"/>
    <property type="match status" value="1"/>
</dbReference>
<organism evidence="3 4">
    <name type="scientific">Rubrivirga marina</name>
    <dbReference type="NCBI Taxonomy" id="1196024"/>
    <lineage>
        <taxon>Bacteria</taxon>
        <taxon>Pseudomonadati</taxon>
        <taxon>Rhodothermota</taxon>
        <taxon>Rhodothermia</taxon>
        <taxon>Rhodothermales</taxon>
        <taxon>Rubricoccaceae</taxon>
        <taxon>Rubrivirga</taxon>
    </lineage>
</organism>
<sequence>MSLVTVATVLAVLMLLVSVMLGWLADLKRVGGAVSARETRAAADGDGRTFYTSREDRAEAMRERIRRERRRRERARSASGTRTGSAGPTGRPGPTPGPDRPAAPPVDAPEARHRATLELGPGPGPVSEDALRAAYRRLVVAYHPDRVAGLGDKLQRLAEEETKAINEAYAYFKARLGD</sequence>
<dbReference type="PROSITE" id="PS50076">
    <property type="entry name" value="DNAJ_2"/>
    <property type="match status" value="1"/>
</dbReference>
<feature type="domain" description="J" evidence="2">
    <location>
        <begin position="112"/>
        <end position="177"/>
    </location>
</feature>
<gene>
    <name evidence="3" type="ORF">BSZ37_20005</name>
</gene>
<dbReference type="SMART" id="SM00271">
    <property type="entry name" value="DnaJ"/>
    <property type="match status" value="1"/>
</dbReference>
<feature type="compositionally biased region" description="Low complexity" evidence="1">
    <location>
        <begin position="77"/>
        <end position="89"/>
    </location>
</feature>
<feature type="region of interest" description="Disordered" evidence="1">
    <location>
        <begin position="37"/>
        <end position="111"/>
    </location>
</feature>
<accession>A0A271J4U5</accession>
<dbReference type="InterPro" id="IPR001623">
    <property type="entry name" value="DnaJ_domain"/>
</dbReference>
<dbReference type="SUPFAM" id="SSF46565">
    <property type="entry name" value="Chaperone J-domain"/>
    <property type="match status" value="1"/>
</dbReference>
<evidence type="ECO:0000313" key="3">
    <source>
        <dbReference type="EMBL" id="PAP78546.1"/>
    </source>
</evidence>
<proteinExistence type="predicted"/>
<protein>
    <recommendedName>
        <fullName evidence="2">J domain-containing protein</fullName>
    </recommendedName>
</protein>
<keyword evidence="4" id="KW-1185">Reference proteome</keyword>
<dbReference type="EMBL" id="MQWD01000001">
    <property type="protein sequence ID" value="PAP78546.1"/>
    <property type="molecule type" value="Genomic_DNA"/>
</dbReference>
<dbReference type="AlphaFoldDB" id="A0A271J4U5"/>
<dbReference type="Gene3D" id="1.10.287.110">
    <property type="entry name" value="DnaJ domain"/>
    <property type="match status" value="1"/>
</dbReference>
<reference evidence="3 4" key="1">
    <citation type="submission" date="2016-11" db="EMBL/GenBank/DDBJ databases">
        <title>Study of marine rhodopsin-containing bacteria.</title>
        <authorList>
            <person name="Yoshizawa S."/>
            <person name="Kumagai Y."/>
            <person name="Kogure K."/>
        </authorList>
    </citation>
    <scope>NUCLEOTIDE SEQUENCE [LARGE SCALE GENOMIC DNA]</scope>
    <source>
        <strain evidence="3 4">SAORIC-28</strain>
    </source>
</reference>
<name>A0A271J4U5_9BACT</name>
<feature type="compositionally biased region" description="Pro residues" evidence="1">
    <location>
        <begin position="91"/>
        <end position="107"/>
    </location>
</feature>